<evidence type="ECO:0000256" key="1">
    <source>
        <dbReference type="SAM" id="MobiDB-lite"/>
    </source>
</evidence>
<protein>
    <submittedName>
        <fullName evidence="2">Uncharacterized protein</fullName>
    </submittedName>
</protein>
<feature type="compositionally biased region" description="Basic residues" evidence="1">
    <location>
        <begin position="74"/>
        <end position="86"/>
    </location>
</feature>
<reference evidence="2 3" key="1">
    <citation type="submission" date="2014-06" db="EMBL/GenBank/DDBJ databases">
        <title>Evolutionary Origins and Diversification of the Mycorrhizal Mutualists.</title>
        <authorList>
            <consortium name="DOE Joint Genome Institute"/>
            <consortium name="Mycorrhizal Genomics Consortium"/>
            <person name="Kohler A."/>
            <person name="Kuo A."/>
            <person name="Nagy L.G."/>
            <person name="Floudas D."/>
            <person name="Copeland A."/>
            <person name="Barry K.W."/>
            <person name="Cichocki N."/>
            <person name="Veneault-Fourrey C."/>
            <person name="LaButti K."/>
            <person name="Lindquist E.A."/>
            <person name="Lipzen A."/>
            <person name="Lundell T."/>
            <person name="Morin E."/>
            <person name="Murat C."/>
            <person name="Riley R."/>
            <person name="Ohm R."/>
            <person name="Sun H."/>
            <person name="Tunlid A."/>
            <person name="Henrissat B."/>
            <person name="Grigoriev I.V."/>
            <person name="Hibbett D.S."/>
            <person name="Martin F."/>
        </authorList>
    </citation>
    <scope>NUCLEOTIDE SEQUENCE [LARGE SCALE GENOMIC DNA]</scope>
    <source>
        <strain evidence="2 3">SS14</strain>
    </source>
</reference>
<evidence type="ECO:0000313" key="3">
    <source>
        <dbReference type="Proteomes" id="UP000054279"/>
    </source>
</evidence>
<dbReference type="EMBL" id="KN837105">
    <property type="protein sequence ID" value="KIJ46954.1"/>
    <property type="molecule type" value="Genomic_DNA"/>
</dbReference>
<dbReference type="HOGENOM" id="CLU_120294_0_0_1"/>
<feature type="region of interest" description="Disordered" evidence="1">
    <location>
        <begin position="1"/>
        <end position="126"/>
    </location>
</feature>
<sequence>NITKKRVRFKSISSRRTASTDDAPPTPRPDIIEEEQLQERGRTPPVPQPILIPSPVNSPRQLRDDGRSGMKRFGSGRRSKEARRHGAVLNGGEGARTGEPSQRAPSPVMPIPVAPCGRSPTPSIGRASIRVPSISPARAVAPSLPCKPSLHEINALLYFAPYLECY</sequence>
<dbReference type="Proteomes" id="UP000054279">
    <property type="component" value="Unassembled WGS sequence"/>
</dbReference>
<accession>A0A0C9VV61</accession>
<proteinExistence type="predicted"/>
<evidence type="ECO:0000313" key="2">
    <source>
        <dbReference type="EMBL" id="KIJ46954.1"/>
    </source>
</evidence>
<name>A0A0C9VV61_SPHS4</name>
<keyword evidence="3" id="KW-1185">Reference proteome</keyword>
<organism evidence="2 3">
    <name type="scientific">Sphaerobolus stellatus (strain SS14)</name>
    <dbReference type="NCBI Taxonomy" id="990650"/>
    <lineage>
        <taxon>Eukaryota</taxon>
        <taxon>Fungi</taxon>
        <taxon>Dikarya</taxon>
        <taxon>Basidiomycota</taxon>
        <taxon>Agaricomycotina</taxon>
        <taxon>Agaricomycetes</taxon>
        <taxon>Phallomycetidae</taxon>
        <taxon>Geastrales</taxon>
        <taxon>Sphaerobolaceae</taxon>
        <taxon>Sphaerobolus</taxon>
    </lineage>
</organism>
<feature type="non-terminal residue" evidence="2">
    <location>
        <position position="1"/>
    </location>
</feature>
<gene>
    <name evidence="2" type="ORF">M422DRAFT_249699</name>
</gene>
<dbReference type="AlphaFoldDB" id="A0A0C9VV61"/>